<keyword evidence="2" id="KW-1185">Reference proteome</keyword>
<reference evidence="1 2" key="1">
    <citation type="journal article" date="2023" name="ISME J.">
        <title>Cultivation and genomic characterization of novel and ubiquitous marine nitrite-oxidizing bacteria from the Nitrospirales.</title>
        <authorList>
            <person name="Mueller A.J."/>
            <person name="Daebeler A."/>
            <person name="Herbold C.W."/>
            <person name="Kirkegaard R.H."/>
            <person name="Daims H."/>
        </authorList>
    </citation>
    <scope>NUCLEOTIDE SEQUENCE [LARGE SCALE GENOMIC DNA]</scope>
    <source>
        <strain evidence="1 2">EB</strain>
    </source>
</reference>
<dbReference type="RefSeq" id="WP_313832080.1">
    <property type="nucleotide sequence ID" value="NZ_JAQOUE010000001.1"/>
</dbReference>
<gene>
    <name evidence="1" type="ORF">PPG34_05170</name>
</gene>
<name>A0ABU3K5N8_9BACT</name>
<evidence type="ECO:0000313" key="2">
    <source>
        <dbReference type="Proteomes" id="UP001250932"/>
    </source>
</evidence>
<proteinExistence type="predicted"/>
<comment type="caution">
    <text evidence="1">The sequence shown here is derived from an EMBL/GenBank/DDBJ whole genome shotgun (WGS) entry which is preliminary data.</text>
</comment>
<organism evidence="1 2">
    <name type="scientific">Candidatus Nitronereus thalassa</name>
    <dbReference type="NCBI Taxonomy" id="3020898"/>
    <lineage>
        <taxon>Bacteria</taxon>
        <taxon>Pseudomonadati</taxon>
        <taxon>Nitrospirota</taxon>
        <taxon>Nitrospiria</taxon>
        <taxon>Nitrospirales</taxon>
        <taxon>Nitrospiraceae</taxon>
        <taxon>Candidatus Nitronereus</taxon>
    </lineage>
</organism>
<evidence type="ECO:0000313" key="1">
    <source>
        <dbReference type="EMBL" id="MDT7041732.1"/>
    </source>
</evidence>
<protein>
    <submittedName>
        <fullName evidence="1">Uncharacterized protein</fullName>
    </submittedName>
</protein>
<accession>A0ABU3K5N8</accession>
<dbReference type="EMBL" id="JAQOUE010000001">
    <property type="protein sequence ID" value="MDT7041732.1"/>
    <property type="molecule type" value="Genomic_DNA"/>
</dbReference>
<dbReference type="Proteomes" id="UP001250932">
    <property type="component" value="Unassembled WGS sequence"/>
</dbReference>
<sequence>MNMSLWALRSLSINHGMKGNFWTAWLVAVSGLTVFTLPVAAQEVTCASTAPVKEILRASQQQEVVLAKEKALYVVMNLSQGMLELKARGILLKSFPFLISSWVGEPFTNVKVATLTRKIPLIEPEPTIPSIAKDDGSVSQAEAHPLVVTDMPHRYTVVWGEEFSLVIQSEKIDSAWDHVFEPTAKWVKRLTMRVSGWGVGIFGSSSRDLMLDLPPAKAQALYWALVSPMKMLIVPASCSGDSH</sequence>